<sequence>MEQGGWKKLKRHLELEFEEKQNRQIYWDDVAMFCHFEEYELGIYPMQEGDLIEIDDFPELCALDSSYCGYETQGRKKQKKNKLDRQAYQNRKTVTAETGGKEQKT</sequence>
<evidence type="ECO:0000313" key="2">
    <source>
        <dbReference type="EMBL" id="MCG4765917.1"/>
    </source>
</evidence>
<evidence type="ECO:0000313" key="3">
    <source>
        <dbReference type="Proteomes" id="UP001199915"/>
    </source>
</evidence>
<dbReference type="RefSeq" id="WP_238033291.1">
    <property type="nucleotide sequence ID" value="NZ_JAKNFS010000013.1"/>
</dbReference>
<reference evidence="2" key="1">
    <citation type="submission" date="2022-01" db="EMBL/GenBank/DDBJ databases">
        <title>Collection of gut derived symbiotic bacterial strains cultured from healthy donors.</title>
        <authorList>
            <person name="Lin H."/>
            <person name="Kohout C."/>
            <person name="Waligurski E."/>
            <person name="Pamer E.G."/>
        </authorList>
    </citation>
    <scope>NUCLEOTIDE SEQUENCE</scope>
    <source>
        <strain evidence="2">DFI.5.49</strain>
    </source>
</reference>
<name>A0AAE3F1Z1_9FIRM</name>
<protein>
    <submittedName>
        <fullName evidence="2">Uncharacterized protein</fullName>
    </submittedName>
</protein>
<feature type="region of interest" description="Disordered" evidence="1">
    <location>
        <begin position="74"/>
        <end position="105"/>
    </location>
</feature>
<gene>
    <name evidence="2" type="ORF">L0N21_10425</name>
</gene>
<evidence type="ECO:0000256" key="1">
    <source>
        <dbReference type="SAM" id="MobiDB-lite"/>
    </source>
</evidence>
<dbReference type="Proteomes" id="UP001199915">
    <property type="component" value="Unassembled WGS sequence"/>
</dbReference>
<feature type="compositionally biased region" description="Polar residues" evidence="1">
    <location>
        <begin position="87"/>
        <end position="96"/>
    </location>
</feature>
<dbReference type="EMBL" id="JAKNFS010000013">
    <property type="protein sequence ID" value="MCG4765917.1"/>
    <property type="molecule type" value="Genomic_DNA"/>
</dbReference>
<dbReference type="AlphaFoldDB" id="A0AAE3F1Z1"/>
<proteinExistence type="predicted"/>
<comment type="caution">
    <text evidence="2">The sequence shown here is derived from an EMBL/GenBank/DDBJ whole genome shotgun (WGS) entry which is preliminary data.</text>
</comment>
<accession>A0AAE3F1Z1</accession>
<organism evidence="2 3">
    <name type="scientific">Fusicatenibacter saccharivorans</name>
    <dbReference type="NCBI Taxonomy" id="1150298"/>
    <lineage>
        <taxon>Bacteria</taxon>
        <taxon>Bacillati</taxon>
        <taxon>Bacillota</taxon>
        <taxon>Clostridia</taxon>
        <taxon>Lachnospirales</taxon>
        <taxon>Lachnospiraceae</taxon>
        <taxon>Fusicatenibacter</taxon>
    </lineage>
</organism>